<dbReference type="PANTHER" id="PTHR31859">
    <property type="entry name" value="TETRATRICOPEPTIDE REPEAT PROTEIN 39 FAMILY MEMBER"/>
    <property type="match status" value="1"/>
</dbReference>
<dbReference type="SMART" id="SM00028">
    <property type="entry name" value="TPR"/>
    <property type="match status" value="2"/>
</dbReference>
<evidence type="ECO:0000313" key="1">
    <source>
        <dbReference type="EMBL" id="CAD7626309.1"/>
    </source>
</evidence>
<dbReference type="AlphaFoldDB" id="A0A7R9PZA3"/>
<keyword evidence="2" id="KW-1185">Reference proteome</keyword>
<organism evidence="1">
    <name type="scientific">Medioppia subpectinata</name>
    <dbReference type="NCBI Taxonomy" id="1979941"/>
    <lineage>
        <taxon>Eukaryota</taxon>
        <taxon>Metazoa</taxon>
        <taxon>Ecdysozoa</taxon>
        <taxon>Arthropoda</taxon>
        <taxon>Chelicerata</taxon>
        <taxon>Arachnida</taxon>
        <taxon>Acari</taxon>
        <taxon>Acariformes</taxon>
        <taxon>Sarcoptiformes</taxon>
        <taxon>Oribatida</taxon>
        <taxon>Brachypylina</taxon>
        <taxon>Oppioidea</taxon>
        <taxon>Oppiidae</taxon>
        <taxon>Medioppia</taxon>
    </lineage>
</organism>
<dbReference type="Pfam" id="PF13174">
    <property type="entry name" value="TPR_6"/>
    <property type="match status" value="2"/>
</dbReference>
<gene>
    <name evidence="1" type="ORF">OSB1V03_LOCUS6742</name>
</gene>
<dbReference type="OrthoDB" id="2154985at2759"/>
<dbReference type="InterPro" id="IPR011990">
    <property type="entry name" value="TPR-like_helical_dom_sf"/>
</dbReference>
<name>A0A7R9PZA3_9ACAR</name>
<proteinExistence type="predicted"/>
<protein>
    <submittedName>
        <fullName evidence="1">Uncharacterized protein</fullName>
    </submittedName>
</protein>
<dbReference type="EMBL" id="CAJPIZ010003739">
    <property type="protein sequence ID" value="CAG2106739.1"/>
    <property type="molecule type" value="Genomic_DNA"/>
</dbReference>
<dbReference type="Gene3D" id="1.25.40.10">
    <property type="entry name" value="Tetratricopeptide repeat domain"/>
    <property type="match status" value="1"/>
</dbReference>
<sequence>MELGLIECNLKNAEKATQLLNKCMTDYTSYPNENFVHIRAYAALRELGAVGEAPEVDDQKSDVFENVLQTNDVVKALADIEPYCLFGQLARLFKLLYWTYADTHAGIGPVNAEICGQLMDTELGKYPKNIMLNIFGSKLDQINGKIDVAIDSYHRLLGDPHVTPRRFIYFELTWCYALQSDWPRCIEYAEKFRTNSFYTPAIATYMEAVFRYTEWTITDESVAKDKATELFKLVPTLRIRHLGKTVTPEKVAVVRAQDYIKNGELLILPDVVLFVRQHSSDYLDSYLIAIFYKGVVFRLMSDFKKATECQQIIIDNESRIGGQFSLPAQAVLEMGLIEYEMKNTEKAIDLLNKCINEYTGYLNENYVHIKAFTALRGLGVCNTKHADDEHLCMLLDIDHLSIDESIRMANKVFEDVMRTNGVEEALATIEPNCERSVYHSYVRIELHSDLLHSFGYALSAFTLAIETHNVFALIKVVYRLHKFRNNFRHANKVRKMRTHWESEASKQQYEAAVRLANGFMNLIISNIPPKILQVINFIGISGSESIGWYNIDTAAYKLPGLFSELARLGRVFYWSYIEPHLCLGPLNVDNCQKLLDIQLEKYPKNLMLNIYNTKLLQLNGRIGPAIDAYQNLLTDRHLTPKRVMYFELMWCYALVGDIDRAIEYAELFRTGSMYSPAMATFIEAVFRYVKIVPTVRIRHVGKTITPEKLAVVRSEKYLKCNHMLVLPDVEVLYELNLLRFIRGDKLLLSKFMDRINKELMKYQSDLTGSDYLDNYLMAKYLEGVVSKLLFDYTKAKQCMDVIIANDGRIGREFSLPAQAALEMGLIEYEMKNHEKAVELLTKCINEYTGYLNENYVHLRAFAALRELGVGVEKHSEDDNKLEEYKNQWLNSMNIKKKTYDQLMETEEKEIIVNN</sequence>
<dbReference type="PANTHER" id="PTHR31859:SF1">
    <property type="entry name" value="TETRATRICOPEPTIDE REPEAT PROTEIN 39C"/>
    <property type="match status" value="1"/>
</dbReference>
<dbReference type="SUPFAM" id="SSF48452">
    <property type="entry name" value="TPR-like"/>
    <property type="match status" value="2"/>
</dbReference>
<accession>A0A7R9PZA3</accession>
<dbReference type="Proteomes" id="UP000759131">
    <property type="component" value="Unassembled WGS sequence"/>
</dbReference>
<evidence type="ECO:0000313" key="2">
    <source>
        <dbReference type="Proteomes" id="UP000759131"/>
    </source>
</evidence>
<dbReference type="InterPro" id="IPR019412">
    <property type="entry name" value="IML2/TPR_39"/>
</dbReference>
<dbReference type="EMBL" id="OC858314">
    <property type="protein sequence ID" value="CAD7626309.1"/>
    <property type="molecule type" value="Genomic_DNA"/>
</dbReference>
<reference evidence="1" key="1">
    <citation type="submission" date="2020-11" db="EMBL/GenBank/DDBJ databases">
        <authorList>
            <person name="Tran Van P."/>
        </authorList>
    </citation>
    <scope>NUCLEOTIDE SEQUENCE</scope>
</reference>
<dbReference type="Pfam" id="PF10300">
    <property type="entry name" value="Iml2-TPR_39"/>
    <property type="match status" value="2"/>
</dbReference>
<dbReference type="InterPro" id="IPR019734">
    <property type="entry name" value="TPR_rpt"/>
</dbReference>